<keyword evidence="2" id="KW-1185">Reference proteome</keyword>
<name>A0ABU8I2I3_9SPHI</name>
<comment type="caution">
    <text evidence="1">The sequence shown here is derived from an EMBL/GenBank/DDBJ whole genome shotgun (WGS) entry which is preliminary data.</text>
</comment>
<dbReference type="RefSeq" id="WP_336557182.1">
    <property type="nucleotide sequence ID" value="NZ_JAYLLN010000003.1"/>
</dbReference>
<dbReference type="Proteomes" id="UP001363035">
    <property type="component" value="Unassembled WGS sequence"/>
</dbReference>
<gene>
    <name evidence="1" type="ORF">VJ786_02360</name>
</gene>
<protein>
    <submittedName>
        <fullName evidence="1">Uncharacterized protein</fullName>
    </submittedName>
</protein>
<reference evidence="1 2" key="1">
    <citation type="submission" date="2024-01" db="EMBL/GenBank/DDBJ databases">
        <title>Sphingobacterium tenebrionis sp. nov., a novel endophyte isolated from tenebrio molitor intestines.</title>
        <authorList>
            <person name="Zhang C."/>
        </authorList>
    </citation>
    <scope>NUCLEOTIDE SEQUENCE [LARGE SCALE GENOMIC DNA]</scope>
    <source>
        <strain evidence="1 2">PU5-4</strain>
    </source>
</reference>
<evidence type="ECO:0000313" key="2">
    <source>
        <dbReference type="Proteomes" id="UP001363035"/>
    </source>
</evidence>
<evidence type="ECO:0000313" key="1">
    <source>
        <dbReference type="EMBL" id="MEI5983738.1"/>
    </source>
</evidence>
<dbReference type="EMBL" id="JAYLLN010000003">
    <property type="protein sequence ID" value="MEI5983738.1"/>
    <property type="molecule type" value="Genomic_DNA"/>
</dbReference>
<accession>A0ABU8I2I3</accession>
<sequence length="62" mass="7559">MEKYPEQTELDQLQLLARSKRKYSDGEELIISSLEKWPELLKKELDRYRNASWFLMNNKKIL</sequence>
<organism evidence="1 2">
    <name type="scientific">Sphingobacterium tenebrionis</name>
    <dbReference type="NCBI Taxonomy" id="3111775"/>
    <lineage>
        <taxon>Bacteria</taxon>
        <taxon>Pseudomonadati</taxon>
        <taxon>Bacteroidota</taxon>
        <taxon>Sphingobacteriia</taxon>
        <taxon>Sphingobacteriales</taxon>
        <taxon>Sphingobacteriaceae</taxon>
        <taxon>Sphingobacterium</taxon>
    </lineage>
</organism>
<proteinExistence type="predicted"/>